<feature type="region of interest" description="Disordered" evidence="1">
    <location>
        <begin position="76"/>
        <end position="102"/>
    </location>
</feature>
<dbReference type="AlphaFoldDB" id="A0AAD7FD60"/>
<feature type="compositionally biased region" description="Polar residues" evidence="1">
    <location>
        <begin position="1"/>
        <end position="12"/>
    </location>
</feature>
<name>A0AAD7FD60_9AGAR</name>
<evidence type="ECO:0000313" key="3">
    <source>
        <dbReference type="Proteomes" id="UP001221142"/>
    </source>
</evidence>
<dbReference type="EMBL" id="JARKIF010000029">
    <property type="protein sequence ID" value="KAJ7613105.1"/>
    <property type="molecule type" value="Genomic_DNA"/>
</dbReference>
<evidence type="ECO:0000313" key="2">
    <source>
        <dbReference type="EMBL" id="KAJ7613105.1"/>
    </source>
</evidence>
<organism evidence="2 3">
    <name type="scientific">Roridomyces roridus</name>
    <dbReference type="NCBI Taxonomy" id="1738132"/>
    <lineage>
        <taxon>Eukaryota</taxon>
        <taxon>Fungi</taxon>
        <taxon>Dikarya</taxon>
        <taxon>Basidiomycota</taxon>
        <taxon>Agaricomycotina</taxon>
        <taxon>Agaricomycetes</taxon>
        <taxon>Agaricomycetidae</taxon>
        <taxon>Agaricales</taxon>
        <taxon>Marasmiineae</taxon>
        <taxon>Mycenaceae</taxon>
        <taxon>Roridomyces</taxon>
    </lineage>
</organism>
<feature type="compositionally biased region" description="Basic and acidic residues" evidence="1">
    <location>
        <begin position="23"/>
        <end position="35"/>
    </location>
</feature>
<sequence>MSDDNTYQLSSSPPTPSDTYEESQLHQDERDERESLLSPASRAAAKDIRLERYREQRRTQRMLINSSSPLLKKVLELQRSPTPNRKLKVSPTPTRPRPRSSAVDGRAIIRSVFCGPCSTGSGTHNDHSDLYADGGALNSQTGDGTYIDNEIEARQNLDFSGFTPPKISFSPRRLDEEDDDLFSLSGADLDLGAELECTKIRLQTVLDERDLLLLRETQAANSTLGRPSICLADGSRSYGEARPSFQ</sequence>
<feature type="region of interest" description="Disordered" evidence="1">
    <location>
        <begin position="1"/>
        <end position="45"/>
    </location>
</feature>
<keyword evidence="3" id="KW-1185">Reference proteome</keyword>
<evidence type="ECO:0000256" key="1">
    <source>
        <dbReference type="SAM" id="MobiDB-lite"/>
    </source>
</evidence>
<reference evidence="2" key="1">
    <citation type="submission" date="2023-03" db="EMBL/GenBank/DDBJ databases">
        <title>Massive genome expansion in bonnet fungi (Mycena s.s.) driven by repeated elements and novel gene families across ecological guilds.</title>
        <authorList>
            <consortium name="Lawrence Berkeley National Laboratory"/>
            <person name="Harder C.B."/>
            <person name="Miyauchi S."/>
            <person name="Viragh M."/>
            <person name="Kuo A."/>
            <person name="Thoen E."/>
            <person name="Andreopoulos B."/>
            <person name="Lu D."/>
            <person name="Skrede I."/>
            <person name="Drula E."/>
            <person name="Henrissat B."/>
            <person name="Morin E."/>
            <person name="Kohler A."/>
            <person name="Barry K."/>
            <person name="LaButti K."/>
            <person name="Morin E."/>
            <person name="Salamov A."/>
            <person name="Lipzen A."/>
            <person name="Mereny Z."/>
            <person name="Hegedus B."/>
            <person name="Baldrian P."/>
            <person name="Stursova M."/>
            <person name="Weitz H."/>
            <person name="Taylor A."/>
            <person name="Grigoriev I.V."/>
            <person name="Nagy L.G."/>
            <person name="Martin F."/>
            <person name="Kauserud H."/>
        </authorList>
    </citation>
    <scope>NUCLEOTIDE SEQUENCE</scope>
    <source>
        <strain evidence="2">9284</strain>
    </source>
</reference>
<proteinExistence type="predicted"/>
<comment type="caution">
    <text evidence="2">The sequence shown here is derived from an EMBL/GenBank/DDBJ whole genome shotgun (WGS) entry which is preliminary data.</text>
</comment>
<gene>
    <name evidence="2" type="ORF">FB45DRAFT_874634</name>
</gene>
<protein>
    <submittedName>
        <fullName evidence="2">Uncharacterized protein</fullName>
    </submittedName>
</protein>
<accession>A0AAD7FD60</accession>
<dbReference type="Proteomes" id="UP001221142">
    <property type="component" value="Unassembled WGS sequence"/>
</dbReference>